<dbReference type="InterPro" id="IPR057229">
    <property type="entry name" value="DUF7907"/>
</dbReference>
<evidence type="ECO:0000256" key="1">
    <source>
        <dbReference type="SAM" id="SignalP"/>
    </source>
</evidence>
<dbReference type="EMBL" id="MU865296">
    <property type="protein sequence ID" value="KAK4230839.1"/>
    <property type="molecule type" value="Genomic_DNA"/>
</dbReference>
<evidence type="ECO:0000313" key="4">
    <source>
        <dbReference type="Proteomes" id="UP001301958"/>
    </source>
</evidence>
<organism evidence="3 4">
    <name type="scientific">Podospora fimiseda</name>
    <dbReference type="NCBI Taxonomy" id="252190"/>
    <lineage>
        <taxon>Eukaryota</taxon>
        <taxon>Fungi</taxon>
        <taxon>Dikarya</taxon>
        <taxon>Ascomycota</taxon>
        <taxon>Pezizomycotina</taxon>
        <taxon>Sordariomycetes</taxon>
        <taxon>Sordariomycetidae</taxon>
        <taxon>Sordariales</taxon>
        <taxon>Podosporaceae</taxon>
        <taxon>Podospora</taxon>
    </lineage>
</organism>
<feature type="non-terminal residue" evidence="3">
    <location>
        <position position="212"/>
    </location>
</feature>
<evidence type="ECO:0000313" key="3">
    <source>
        <dbReference type="EMBL" id="KAK4230839.1"/>
    </source>
</evidence>
<feature type="chain" id="PRO_5042869864" description="DUF7907 domain-containing protein" evidence="1">
    <location>
        <begin position="24"/>
        <end position="212"/>
    </location>
</feature>
<evidence type="ECO:0000259" key="2">
    <source>
        <dbReference type="Pfam" id="PF25484"/>
    </source>
</evidence>
<keyword evidence="4" id="KW-1185">Reference proteome</keyword>
<name>A0AAN7H798_9PEZI</name>
<feature type="domain" description="DUF7907" evidence="2">
    <location>
        <begin position="34"/>
        <end position="210"/>
    </location>
</feature>
<proteinExistence type="predicted"/>
<keyword evidence="1" id="KW-0732">Signal</keyword>
<dbReference type="Pfam" id="PF25484">
    <property type="entry name" value="DUF7907"/>
    <property type="match status" value="1"/>
</dbReference>
<comment type="caution">
    <text evidence="3">The sequence shown here is derived from an EMBL/GenBank/DDBJ whole genome shotgun (WGS) entry which is preliminary data.</text>
</comment>
<feature type="signal peptide" evidence="1">
    <location>
        <begin position="1"/>
        <end position="23"/>
    </location>
</feature>
<dbReference type="AlphaFoldDB" id="A0AAN7H798"/>
<gene>
    <name evidence="3" type="ORF">QBC38DRAFT_383074</name>
</gene>
<reference evidence="3" key="1">
    <citation type="journal article" date="2023" name="Mol. Phylogenet. Evol.">
        <title>Genome-scale phylogeny and comparative genomics of the fungal order Sordariales.</title>
        <authorList>
            <person name="Hensen N."/>
            <person name="Bonometti L."/>
            <person name="Westerberg I."/>
            <person name="Brannstrom I.O."/>
            <person name="Guillou S."/>
            <person name="Cros-Aarteil S."/>
            <person name="Calhoun S."/>
            <person name="Haridas S."/>
            <person name="Kuo A."/>
            <person name="Mondo S."/>
            <person name="Pangilinan J."/>
            <person name="Riley R."/>
            <person name="LaButti K."/>
            <person name="Andreopoulos B."/>
            <person name="Lipzen A."/>
            <person name="Chen C."/>
            <person name="Yan M."/>
            <person name="Daum C."/>
            <person name="Ng V."/>
            <person name="Clum A."/>
            <person name="Steindorff A."/>
            <person name="Ohm R.A."/>
            <person name="Martin F."/>
            <person name="Silar P."/>
            <person name="Natvig D.O."/>
            <person name="Lalanne C."/>
            <person name="Gautier V."/>
            <person name="Ament-Velasquez S.L."/>
            <person name="Kruys A."/>
            <person name="Hutchinson M.I."/>
            <person name="Powell A.J."/>
            <person name="Barry K."/>
            <person name="Miller A.N."/>
            <person name="Grigoriev I.V."/>
            <person name="Debuchy R."/>
            <person name="Gladieux P."/>
            <person name="Hiltunen Thoren M."/>
            <person name="Johannesson H."/>
        </authorList>
    </citation>
    <scope>NUCLEOTIDE SEQUENCE</scope>
    <source>
        <strain evidence="3">CBS 990.96</strain>
    </source>
</reference>
<protein>
    <recommendedName>
        <fullName evidence="2">DUF7907 domain-containing protein</fullName>
    </recommendedName>
</protein>
<accession>A0AAN7H798</accession>
<dbReference type="Proteomes" id="UP001301958">
    <property type="component" value="Unassembled WGS sequence"/>
</dbReference>
<reference evidence="3" key="2">
    <citation type="submission" date="2023-05" db="EMBL/GenBank/DDBJ databases">
        <authorList>
            <consortium name="Lawrence Berkeley National Laboratory"/>
            <person name="Steindorff A."/>
            <person name="Hensen N."/>
            <person name="Bonometti L."/>
            <person name="Westerberg I."/>
            <person name="Brannstrom I.O."/>
            <person name="Guillou S."/>
            <person name="Cros-Aarteil S."/>
            <person name="Calhoun S."/>
            <person name="Haridas S."/>
            <person name="Kuo A."/>
            <person name="Mondo S."/>
            <person name="Pangilinan J."/>
            <person name="Riley R."/>
            <person name="Labutti K."/>
            <person name="Andreopoulos B."/>
            <person name="Lipzen A."/>
            <person name="Chen C."/>
            <person name="Yanf M."/>
            <person name="Daum C."/>
            <person name="Ng V."/>
            <person name="Clum A."/>
            <person name="Ohm R."/>
            <person name="Martin F."/>
            <person name="Silar P."/>
            <person name="Natvig D."/>
            <person name="Lalanne C."/>
            <person name="Gautier V."/>
            <person name="Ament-Velasquez S.L."/>
            <person name="Kruys A."/>
            <person name="Hutchinson M.I."/>
            <person name="Powell A.J."/>
            <person name="Barry K."/>
            <person name="Miller A.N."/>
            <person name="Grigoriev I.V."/>
            <person name="Debuchy R."/>
            <person name="Gladieux P."/>
            <person name="Thoren M.H."/>
            <person name="Johannesson H."/>
        </authorList>
    </citation>
    <scope>NUCLEOTIDE SEQUENCE</scope>
    <source>
        <strain evidence="3">CBS 990.96</strain>
    </source>
</reference>
<sequence>MPSFKLFLSSLTALLTSVAPIFAQSLVSFNQTGPFLLKVTSASNTSLNDLYISTCRAGAAIEGLCLGDHAVDNNTWNFFWNYTVFDGVPSETGILTWTLPVVGANILTVSEALSLNYNPGSNVVLPLFTPGQGTSVGWDDNTLYIPGLYDDALFQPNQYPDPVALASANNQLLLKNWYACWIYFGAYYFHAIAWVSAGLPHNPTCEPVMLEK</sequence>